<dbReference type="RefSeq" id="WP_145218283.1">
    <property type="nucleotide sequence ID" value="NZ_CP036269.1"/>
</dbReference>
<evidence type="ECO:0008006" key="4">
    <source>
        <dbReference type="Google" id="ProtNLM"/>
    </source>
</evidence>
<keyword evidence="1" id="KW-0472">Membrane</keyword>
<protein>
    <recommendedName>
        <fullName evidence="4">DUF2079 domain-containing protein</fullName>
    </recommendedName>
</protein>
<keyword evidence="3" id="KW-1185">Reference proteome</keyword>
<accession>A0A517RI34</accession>
<sequence>MNQNTTASSQFDSRRFTYGLLCILLGSGTVTLAVQSIFSNLDIATLYVSSDLWQSLIQDWSGQIEPATRSAIIPFFPLMGYLMIAALGTWAGGAFLISKTQRRSYSSALTEWGWNGYRWWLLPGAWEIFRVAAFILGWTSIESLLLATSQFWFSVAIAVWIAAFAALLFPVSPLDSELKTEAVNETRKIVIPFSAWLMMGLFVTIFTFMNWRLYEGLLLPHGDSAMYEEHLWNVSHGKGFRSYLDQGLFWGEHIQFIHLFLLPLYLIRPSHLMLELCETLALAVGAIPLYRMAVRHSRSALVGKTIVAAYLCYFPLQFLDIAIDLKTFRPISFGVPLLLFALEAIEMKRWKTTVVLLLLTLTAKEDYAIMLGPLGLWIAWQQWRTRKQESATAKPNLLKTVAPGVGLSLFAVVYLAFVVKVAIPWFRSGEQVHYVGYFQKFGNSLGEVVQNILFNPALLLGELFRPDTFIYALALLVPLGFLPLFSPSRLLVATPIFGLLCLNELAHDPRHHFHAPIVPILCWAAAFGAGNIPAFIDRWKWKIKSTTAQTFATHFLWSSAIATGIFFSLGPLGLVFWDSGSSWYWQRLYVPGERARQFEKVASQIPPDSKVASTDFVHPRFTHHARSYDYSNYKRKVNEYQSGVPADTDYIVIDTQHPYSEIKTPDQIPEYHDHPDQWELIPDQTNGYFIILKRKSAPGSDSKD</sequence>
<feature type="transmembrane region" description="Helical" evidence="1">
    <location>
        <begin position="189"/>
        <end position="211"/>
    </location>
</feature>
<feature type="transmembrane region" description="Helical" evidence="1">
    <location>
        <begin position="513"/>
        <end position="536"/>
    </location>
</feature>
<feature type="transmembrane region" description="Helical" evidence="1">
    <location>
        <begin position="151"/>
        <end position="169"/>
    </location>
</feature>
<proteinExistence type="predicted"/>
<feature type="transmembrane region" description="Helical" evidence="1">
    <location>
        <begin position="299"/>
        <end position="316"/>
    </location>
</feature>
<gene>
    <name evidence="2" type="ORF">Pan241w_36340</name>
</gene>
<evidence type="ECO:0000313" key="3">
    <source>
        <dbReference type="Proteomes" id="UP000317171"/>
    </source>
</evidence>
<evidence type="ECO:0000256" key="1">
    <source>
        <dbReference type="SAM" id="Phobius"/>
    </source>
</evidence>
<feature type="transmembrane region" description="Helical" evidence="1">
    <location>
        <begin position="16"/>
        <end position="38"/>
    </location>
</feature>
<reference evidence="2 3" key="1">
    <citation type="submission" date="2019-02" db="EMBL/GenBank/DDBJ databases">
        <title>Deep-cultivation of Planctomycetes and their phenomic and genomic characterization uncovers novel biology.</title>
        <authorList>
            <person name="Wiegand S."/>
            <person name="Jogler M."/>
            <person name="Boedeker C."/>
            <person name="Pinto D."/>
            <person name="Vollmers J."/>
            <person name="Rivas-Marin E."/>
            <person name="Kohn T."/>
            <person name="Peeters S.H."/>
            <person name="Heuer A."/>
            <person name="Rast P."/>
            <person name="Oberbeckmann S."/>
            <person name="Bunk B."/>
            <person name="Jeske O."/>
            <person name="Meyerdierks A."/>
            <person name="Storesund J.E."/>
            <person name="Kallscheuer N."/>
            <person name="Luecker S."/>
            <person name="Lage O.M."/>
            <person name="Pohl T."/>
            <person name="Merkel B.J."/>
            <person name="Hornburger P."/>
            <person name="Mueller R.-W."/>
            <person name="Bruemmer F."/>
            <person name="Labrenz M."/>
            <person name="Spormann A.M."/>
            <person name="Op den Camp H."/>
            <person name="Overmann J."/>
            <person name="Amann R."/>
            <person name="Jetten M.S.M."/>
            <person name="Mascher T."/>
            <person name="Medema M.H."/>
            <person name="Devos D.P."/>
            <person name="Kaster A.-K."/>
            <person name="Ovreas L."/>
            <person name="Rohde M."/>
            <person name="Galperin M.Y."/>
            <person name="Jogler C."/>
        </authorList>
    </citation>
    <scope>NUCLEOTIDE SEQUENCE [LARGE SCALE GENOMIC DNA]</scope>
    <source>
        <strain evidence="2 3">Pan241w</strain>
    </source>
</reference>
<dbReference type="EMBL" id="CP036269">
    <property type="protein sequence ID" value="QDT43533.1"/>
    <property type="molecule type" value="Genomic_DNA"/>
</dbReference>
<feature type="transmembrane region" description="Helical" evidence="1">
    <location>
        <begin position="78"/>
        <end position="98"/>
    </location>
</feature>
<name>A0A517RI34_9PLAN</name>
<keyword evidence="1" id="KW-1133">Transmembrane helix</keyword>
<organism evidence="2 3">
    <name type="scientific">Gimesia alba</name>
    <dbReference type="NCBI Taxonomy" id="2527973"/>
    <lineage>
        <taxon>Bacteria</taxon>
        <taxon>Pseudomonadati</taxon>
        <taxon>Planctomycetota</taxon>
        <taxon>Planctomycetia</taxon>
        <taxon>Planctomycetales</taxon>
        <taxon>Planctomycetaceae</taxon>
        <taxon>Gimesia</taxon>
    </lineage>
</organism>
<dbReference type="Proteomes" id="UP000317171">
    <property type="component" value="Chromosome"/>
</dbReference>
<feature type="transmembrane region" description="Helical" evidence="1">
    <location>
        <begin position="469"/>
        <end position="492"/>
    </location>
</feature>
<keyword evidence="1" id="KW-0812">Transmembrane</keyword>
<dbReference type="KEGG" id="gaz:Pan241w_36340"/>
<feature type="transmembrane region" description="Helical" evidence="1">
    <location>
        <begin position="404"/>
        <end position="426"/>
    </location>
</feature>
<dbReference type="Pfam" id="PF09852">
    <property type="entry name" value="DUF2079"/>
    <property type="match status" value="1"/>
</dbReference>
<dbReference type="AlphaFoldDB" id="A0A517RI34"/>
<feature type="transmembrane region" description="Helical" evidence="1">
    <location>
        <begin position="274"/>
        <end position="293"/>
    </location>
</feature>
<dbReference type="InterPro" id="IPR018650">
    <property type="entry name" value="STSV1_Orf64"/>
</dbReference>
<feature type="transmembrane region" description="Helical" evidence="1">
    <location>
        <begin position="556"/>
        <end position="577"/>
    </location>
</feature>
<feature type="transmembrane region" description="Helical" evidence="1">
    <location>
        <begin position="119"/>
        <end position="139"/>
    </location>
</feature>
<dbReference type="OrthoDB" id="207442at2"/>
<evidence type="ECO:0000313" key="2">
    <source>
        <dbReference type="EMBL" id="QDT43533.1"/>
    </source>
</evidence>